<protein>
    <recommendedName>
        <fullName evidence="3">Transducin/WD40 repeat-like superfamily protein</fullName>
    </recommendedName>
</protein>
<accession>A0AAW0B6Y2</accession>
<dbReference type="Proteomes" id="UP001383192">
    <property type="component" value="Unassembled WGS sequence"/>
</dbReference>
<name>A0AAW0B6Y2_9AGAR</name>
<dbReference type="EMBL" id="JAYKXP010000158">
    <property type="protein sequence ID" value="KAK7021938.1"/>
    <property type="molecule type" value="Genomic_DNA"/>
</dbReference>
<evidence type="ECO:0008006" key="3">
    <source>
        <dbReference type="Google" id="ProtNLM"/>
    </source>
</evidence>
<evidence type="ECO:0000313" key="2">
    <source>
        <dbReference type="Proteomes" id="UP001383192"/>
    </source>
</evidence>
<keyword evidence="2" id="KW-1185">Reference proteome</keyword>
<comment type="caution">
    <text evidence="1">The sequence shown here is derived from an EMBL/GenBank/DDBJ whole genome shotgun (WGS) entry which is preliminary data.</text>
</comment>
<dbReference type="AlphaFoldDB" id="A0AAW0B6Y2"/>
<dbReference type="Gene3D" id="2.130.10.10">
    <property type="entry name" value="YVTN repeat-like/Quinoprotein amine dehydrogenase"/>
    <property type="match status" value="1"/>
</dbReference>
<dbReference type="InterPro" id="IPR015943">
    <property type="entry name" value="WD40/YVTN_repeat-like_dom_sf"/>
</dbReference>
<dbReference type="InterPro" id="IPR001680">
    <property type="entry name" value="WD40_rpt"/>
</dbReference>
<dbReference type="InterPro" id="IPR036322">
    <property type="entry name" value="WD40_repeat_dom_sf"/>
</dbReference>
<dbReference type="SUPFAM" id="SSF50978">
    <property type="entry name" value="WD40 repeat-like"/>
    <property type="match status" value="1"/>
</dbReference>
<reference evidence="1 2" key="1">
    <citation type="submission" date="2024-01" db="EMBL/GenBank/DDBJ databases">
        <title>A draft genome for a cacao thread blight-causing isolate of Paramarasmius palmivorus.</title>
        <authorList>
            <person name="Baruah I.K."/>
            <person name="Bukari Y."/>
            <person name="Amoako-Attah I."/>
            <person name="Meinhardt L.W."/>
            <person name="Bailey B.A."/>
            <person name="Cohen S.P."/>
        </authorList>
    </citation>
    <scope>NUCLEOTIDE SEQUENCE [LARGE SCALE GENOMIC DNA]</scope>
    <source>
        <strain evidence="1 2">GH-12</strain>
    </source>
</reference>
<dbReference type="SMART" id="SM00320">
    <property type="entry name" value="WD40"/>
    <property type="match status" value="2"/>
</dbReference>
<evidence type="ECO:0000313" key="1">
    <source>
        <dbReference type="EMBL" id="KAK7021938.1"/>
    </source>
</evidence>
<gene>
    <name evidence="1" type="ORF">VNI00_017167</name>
</gene>
<organism evidence="1 2">
    <name type="scientific">Paramarasmius palmivorus</name>
    <dbReference type="NCBI Taxonomy" id="297713"/>
    <lineage>
        <taxon>Eukaryota</taxon>
        <taxon>Fungi</taxon>
        <taxon>Dikarya</taxon>
        <taxon>Basidiomycota</taxon>
        <taxon>Agaricomycotina</taxon>
        <taxon>Agaricomycetes</taxon>
        <taxon>Agaricomycetidae</taxon>
        <taxon>Agaricales</taxon>
        <taxon>Marasmiineae</taxon>
        <taxon>Marasmiaceae</taxon>
        <taxon>Paramarasmius</taxon>
    </lineage>
</organism>
<sequence>MPPSSAYQSSRSHLTGLQDHREMRYSWKLPKYDNEEEKIIPKTLTAICETLRNTASSLSPEELRQIVNEYAELEHEVVNHAYSTEDDDGYDFVPISCGSANVNDRASQGIPGLNAANRNFMGELLSIMALAAGRNFNADDVLARMGGTSVKPYDPSSNPSRSLRPGTFLGTSTPLLHLPRPKRWPLPKRDVEITSDSSCSPIDLCLDGLAILAELGAGGWKNRDPVLMLYDLEGKSRGKTPLAATFRGYSDKATPAHTLSSKKFSGGFILKDAGSRLLRIWFRRNGVSGMSKNSLRMDVRVKRSSEDPWTQKTSTAGAMMMADEDRAKFWHQGDRTSNAKAFVDAKVVECHPSNANQILATHEKHYGVATVDLQAEDVALRYVGHGAYVNSFATSAADPHGFATAASDGGVRLYDSRTPTPSMAIYHSDEFIQAVLYEHIGGQPYVLYGGTKSEQIKVWDVSF</sequence>
<proteinExistence type="predicted"/>